<evidence type="ECO:0000256" key="6">
    <source>
        <dbReference type="ARBA" id="ARBA00022777"/>
    </source>
</evidence>
<feature type="domain" description="PAC" evidence="15">
    <location>
        <begin position="294"/>
        <end position="346"/>
    </location>
</feature>
<evidence type="ECO:0000256" key="8">
    <source>
        <dbReference type="ARBA" id="ARBA00023012"/>
    </source>
</evidence>
<dbReference type="GO" id="GO:0005524">
    <property type="term" value="F:ATP binding"/>
    <property type="evidence" value="ECO:0007669"/>
    <property type="project" value="UniProtKB-KW"/>
</dbReference>
<dbReference type="PRINTS" id="PR00344">
    <property type="entry name" value="BCTRLSENSOR"/>
</dbReference>
<dbReference type="SMART" id="SM00387">
    <property type="entry name" value="HATPase_c"/>
    <property type="match status" value="1"/>
</dbReference>
<dbReference type="InterPro" id="IPR000700">
    <property type="entry name" value="PAS-assoc_C"/>
</dbReference>
<dbReference type="NCBIfam" id="TIGR00229">
    <property type="entry name" value="sensory_box"/>
    <property type="match status" value="1"/>
</dbReference>
<evidence type="ECO:0000256" key="12">
    <source>
        <dbReference type="SAM" id="Coils"/>
    </source>
</evidence>
<name>A0A7W7Y805_9BACT</name>
<dbReference type="InterPro" id="IPR001789">
    <property type="entry name" value="Sig_transdc_resp-reg_receiver"/>
</dbReference>
<dbReference type="Gene3D" id="1.10.287.130">
    <property type="match status" value="1"/>
</dbReference>
<dbReference type="SMART" id="SM00086">
    <property type="entry name" value="PAC"/>
    <property type="match status" value="1"/>
</dbReference>
<dbReference type="PANTHER" id="PTHR45339:SF1">
    <property type="entry name" value="HYBRID SIGNAL TRANSDUCTION HISTIDINE KINASE J"/>
    <property type="match status" value="1"/>
</dbReference>
<feature type="domain" description="Response regulatory" evidence="14">
    <location>
        <begin position="618"/>
        <end position="735"/>
    </location>
</feature>
<dbReference type="AlphaFoldDB" id="A0A7W7Y805"/>
<dbReference type="PROSITE" id="PS50110">
    <property type="entry name" value="RESPONSE_REGULATORY"/>
    <property type="match status" value="1"/>
</dbReference>
<keyword evidence="3 11" id="KW-0597">Phosphoprotein</keyword>
<dbReference type="InterPro" id="IPR035965">
    <property type="entry name" value="PAS-like_dom_sf"/>
</dbReference>
<organism evidence="16 17">
    <name type="scientific">Prosthecobacter vanneervenii</name>
    <dbReference type="NCBI Taxonomy" id="48466"/>
    <lineage>
        <taxon>Bacteria</taxon>
        <taxon>Pseudomonadati</taxon>
        <taxon>Verrucomicrobiota</taxon>
        <taxon>Verrucomicrobiia</taxon>
        <taxon>Verrucomicrobiales</taxon>
        <taxon>Verrucomicrobiaceae</taxon>
        <taxon>Prosthecobacter</taxon>
    </lineage>
</organism>
<dbReference type="SUPFAM" id="SSF52172">
    <property type="entry name" value="CheY-like"/>
    <property type="match status" value="1"/>
</dbReference>
<dbReference type="CDD" id="cd00082">
    <property type="entry name" value="HisKA"/>
    <property type="match status" value="1"/>
</dbReference>
<feature type="modified residue" description="4-aspartylphosphate" evidence="11">
    <location>
        <position position="667"/>
    </location>
</feature>
<sequence length="738" mass="81576">MTDKEEDSLEVLKQNYDELQRRVTRFSVVEQGLIDMRNRLDCEIGRFGRIHAFSTQALNAASDEAFAIMVADALLDVFELEVGLFWLFDEQGRLLSEPAASSGLRVGHASFESMRAWLESRITVLGDTACFFAAESLELQQADLDFSHMMVGCCRHPGGKPLVLLMTGITTAVSDFHDALSENEAQSFRVFTAQVAALYANRASAAIIQRQMTDLHESEERLSLAVKGSEIGFWDWCLDSGAIVLSPEWKATLGYQDDEIVSHLEAWQSRVHPEDLERSLQLVSEHLSGMTEIYENLHRLRHKEGHYVWVMARGRAFRDEMGRVRRFVGTHLDISRQKALEERLREAEELQRQARQQAESASRAKSVFVASMSHEIRTPMNGVIGMLQLLQDTSLTPVQSSLVTIAEQSATALLDIIGDILDISKVEAGRVELKHEPFDLQALVKNVIQLMQHRAEAKDILLECQMPKLRENSVLGDEGRLRQVLINLIGNAIKFTDRGSVRLVIKKGRSTINRDSFTFRITDTGVGISPKALKHLFEPFNQGDSTLNARKDAGTGLGLAISQALLRLMGGEITVASEKGSGSTFCFTLSLPRASPGASVAALATEPPAAIPERLTGRILLVDDSQTSRMVAKLMMEPAGLKVDLACDGEEAVGKVKKGRYDAILMDCQMPGMDGYEATRLIRKLPGKRGRLPVIALTANVETGFIGECYASGMNDHLCKPVQKSALLAKVAHYLAQS</sequence>
<dbReference type="Gene3D" id="3.30.450.20">
    <property type="entry name" value="PAS domain"/>
    <property type="match status" value="1"/>
</dbReference>
<comment type="catalytic activity">
    <reaction evidence="1">
        <text>ATP + protein L-histidine = ADP + protein N-phospho-L-histidine.</text>
        <dbReference type="EC" id="2.7.13.3"/>
    </reaction>
</comment>
<gene>
    <name evidence="16" type="ORF">HNQ65_000719</name>
</gene>
<dbReference type="InterPro" id="IPR003594">
    <property type="entry name" value="HATPase_dom"/>
</dbReference>
<dbReference type="Gene3D" id="3.30.565.10">
    <property type="entry name" value="Histidine kinase-like ATPase, C-terminal domain"/>
    <property type="match status" value="1"/>
</dbReference>
<feature type="coiled-coil region" evidence="12">
    <location>
        <begin position="337"/>
        <end position="367"/>
    </location>
</feature>
<dbReference type="SUPFAM" id="SSF47384">
    <property type="entry name" value="Homodimeric domain of signal transducing histidine kinase"/>
    <property type="match status" value="1"/>
</dbReference>
<evidence type="ECO:0000259" key="14">
    <source>
        <dbReference type="PROSITE" id="PS50110"/>
    </source>
</evidence>
<reference evidence="16 17" key="1">
    <citation type="submission" date="2020-08" db="EMBL/GenBank/DDBJ databases">
        <title>Genomic Encyclopedia of Type Strains, Phase IV (KMG-IV): sequencing the most valuable type-strain genomes for metagenomic binning, comparative biology and taxonomic classification.</title>
        <authorList>
            <person name="Goeker M."/>
        </authorList>
    </citation>
    <scope>NUCLEOTIDE SEQUENCE [LARGE SCALE GENOMIC DNA]</scope>
    <source>
        <strain evidence="16 17">DSM 12252</strain>
    </source>
</reference>
<dbReference type="Pfam" id="PF08447">
    <property type="entry name" value="PAS_3"/>
    <property type="match status" value="1"/>
</dbReference>
<accession>A0A7W7Y805</accession>
<feature type="coiled-coil region" evidence="12">
    <location>
        <begin position="2"/>
        <end position="29"/>
    </location>
</feature>
<evidence type="ECO:0000256" key="3">
    <source>
        <dbReference type="ARBA" id="ARBA00022553"/>
    </source>
</evidence>
<dbReference type="InterPro" id="IPR005467">
    <property type="entry name" value="His_kinase_dom"/>
</dbReference>
<keyword evidence="4" id="KW-0808">Transferase</keyword>
<dbReference type="EC" id="2.7.13.3" evidence="2"/>
<dbReference type="CDD" id="cd17546">
    <property type="entry name" value="REC_hyHK_CKI1_RcsC-like"/>
    <property type="match status" value="1"/>
</dbReference>
<evidence type="ECO:0000256" key="9">
    <source>
        <dbReference type="ARBA" id="ARBA00064003"/>
    </source>
</evidence>
<dbReference type="RefSeq" id="WP_184338104.1">
    <property type="nucleotide sequence ID" value="NZ_JACHIG010000001.1"/>
</dbReference>
<protein>
    <recommendedName>
        <fullName evidence="10">Sensory/regulatory protein RpfC</fullName>
        <ecNumber evidence="2">2.7.13.3</ecNumber>
    </recommendedName>
</protein>
<evidence type="ECO:0000313" key="17">
    <source>
        <dbReference type="Proteomes" id="UP000590740"/>
    </source>
</evidence>
<dbReference type="SUPFAM" id="SSF55785">
    <property type="entry name" value="PYP-like sensor domain (PAS domain)"/>
    <property type="match status" value="1"/>
</dbReference>
<evidence type="ECO:0000259" key="15">
    <source>
        <dbReference type="PROSITE" id="PS50113"/>
    </source>
</evidence>
<keyword evidence="5" id="KW-0547">Nucleotide-binding</keyword>
<dbReference type="InterPro" id="IPR003661">
    <property type="entry name" value="HisK_dim/P_dom"/>
</dbReference>
<dbReference type="InterPro" id="IPR011006">
    <property type="entry name" value="CheY-like_superfamily"/>
</dbReference>
<evidence type="ECO:0000259" key="13">
    <source>
        <dbReference type="PROSITE" id="PS50109"/>
    </source>
</evidence>
<dbReference type="EMBL" id="JACHIG010000001">
    <property type="protein sequence ID" value="MBB5031165.1"/>
    <property type="molecule type" value="Genomic_DNA"/>
</dbReference>
<keyword evidence="6" id="KW-0418">Kinase</keyword>
<dbReference type="SMART" id="SM00448">
    <property type="entry name" value="REC"/>
    <property type="match status" value="1"/>
</dbReference>
<dbReference type="SMART" id="SM00388">
    <property type="entry name" value="HisKA"/>
    <property type="match status" value="1"/>
</dbReference>
<keyword evidence="7" id="KW-0067">ATP-binding</keyword>
<proteinExistence type="predicted"/>
<evidence type="ECO:0000256" key="4">
    <source>
        <dbReference type="ARBA" id="ARBA00022679"/>
    </source>
</evidence>
<dbReference type="InterPro" id="IPR036097">
    <property type="entry name" value="HisK_dim/P_sf"/>
</dbReference>
<evidence type="ECO:0000256" key="2">
    <source>
        <dbReference type="ARBA" id="ARBA00012438"/>
    </source>
</evidence>
<dbReference type="InterPro" id="IPR013655">
    <property type="entry name" value="PAS_fold_3"/>
</dbReference>
<dbReference type="Pfam" id="PF00072">
    <property type="entry name" value="Response_reg"/>
    <property type="match status" value="1"/>
</dbReference>
<evidence type="ECO:0000256" key="10">
    <source>
        <dbReference type="ARBA" id="ARBA00068150"/>
    </source>
</evidence>
<dbReference type="PROSITE" id="PS50113">
    <property type="entry name" value="PAC"/>
    <property type="match status" value="1"/>
</dbReference>
<evidence type="ECO:0000256" key="7">
    <source>
        <dbReference type="ARBA" id="ARBA00022840"/>
    </source>
</evidence>
<dbReference type="Gene3D" id="3.40.50.2300">
    <property type="match status" value="1"/>
</dbReference>
<evidence type="ECO:0000313" key="16">
    <source>
        <dbReference type="EMBL" id="MBB5031165.1"/>
    </source>
</evidence>
<evidence type="ECO:0000256" key="1">
    <source>
        <dbReference type="ARBA" id="ARBA00000085"/>
    </source>
</evidence>
<comment type="caution">
    <text evidence="16">The sequence shown here is derived from an EMBL/GenBank/DDBJ whole genome shotgun (WGS) entry which is preliminary data.</text>
</comment>
<dbReference type="Pfam" id="PF00512">
    <property type="entry name" value="HisKA"/>
    <property type="match status" value="1"/>
</dbReference>
<dbReference type="InterPro" id="IPR036890">
    <property type="entry name" value="HATPase_C_sf"/>
</dbReference>
<comment type="subunit">
    <text evidence="9">At low DSF concentrations, interacts with RpfF.</text>
</comment>
<feature type="domain" description="Histidine kinase" evidence="13">
    <location>
        <begin position="371"/>
        <end position="593"/>
    </location>
</feature>
<keyword evidence="17" id="KW-1185">Reference proteome</keyword>
<dbReference type="FunFam" id="1.10.287.130:FF:000002">
    <property type="entry name" value="Two-component osmosensing histidine kinase"/>
    <property type="match status" value="1"/>
</dbReference>
<evidence type="ECO:0000256" key="5">
    <source>
        <dbReference type="ARBA" id="ARBA00022741"/>
    </source>
</evidence>
<dbReference type="Pfam" id="PF02518">
    <property type="entry name" value="HATPase_c"/>
    <property type="match status" value="1"/>
</dbReference>
<dbReference type="CDD" id="cd16922">
    <property type="entry name" value="HATPase_EvgS-ArcB-TorS-like"/>
    <property type="match status" value="1"/>
</dbReference>
<dbReference type="InterPro" id="IPR004358">
    <property type="entry name" value="Sig_transdc_His_kin-like_C"/>
</dbReference>
<keyword evidence="12" id="KW-0175">Coiled coil</keyword>
<evidence type="ECO:0000256" key="11">
    <source>
        <dbReference type="PROSITE-ProRule" id="PRU00169"/>
    </source>
</evidence>
<dbReference type="PROSITE" id="PS50109">
    <property type="entry name" value="HIS_KIN"/>
    <property type="match status" value="1"/>
</dbReference>
<dbReference type="InterPro" id="IPR000014">
    <property type="entry name" value="PAS"/>
</dbReference>
<dbReference type="FunFam" id="3.30.565.10:FF:000010">
    <property type="entry name" value="Sensor histidine kinase RcsC"/>
    <property type="match status" value="1"/>
</dbReference>
<dbReference type="InterPro" id="IPR001610">
    <property type="entry name" value="PAC"/>
</dbReference>
<dbReference type="SUPFAM" id="SSF55874">
    <property type="entry name" value="ATPase domain of HSP90 chaperone/DNA topoisomerase II/histidine kinase"/>
    <property type="match status" value="1"/>
</dbReference>
<dbReference type="GO" id="GO:0000155">
    <property type="term" value="F:phosphorelay sensor kinase activity"/>
    <property type="evidence" value="ECO:0007669"/>
    <property type="project" value="InterPro"/>
</dbReference>
<dbReference type="CDD" id="cd00130">
    <property type="entry name" value="PAS"/>
    <property type="match status" value="1"/>
</dbReference>
<keyword evidence="8" id="KW-0902">Two-component regulatory system</keyword>
<dbReference type="PANTHER" id="PTHR45339">
    <property type="entry name" value="HYBRID SIGNAL TRANSDUCTION HISTIDINE KINASE J"/>
    <property type="match status" value="1"/>
</dbReference>
<dbReference type="Proteomes" id="UP000590740">
    <property type="component" value="Unassembled WGS sequence"/>
</dbReference>